<proteinExistence type="predicted"/>
<protein>
    <recommendedName>
        <fullName evidence="3">DUF4381 domain-containing protein</fullName>
    </recommendedName>
</protein>
<dbReference type="AlphaFoldDB" id="A0A381QH86"/>
<name>A0A381QH86_9ZZZZ</name>
<accession>A0A381QH86</accession>
<evidence type="ECO:0000256" key="1">
    <source>
        <dbReference type="SAM" id="Phobius"/>
    </source>
</evidence>
<keyword evidence="1" id="KW-1133">Transmembrane helix</keyword>
<organism evidence="2">
    <name type="scientific">marine metagenome</name>
    <dbReference type="NCBI Taxonomy" id="408172"/>
    <lineage>
        <taxon>unclassified sequences</taxon>
        <taxon>metagenomes</taxon>
        <taxon>ecological metagenomes</taxon>
    </lineage>
</organism>
<evidence type="ECO:0000313" key="2">
    <source>
        <dbReference type="EMBL" id="SUZ78328.1"/>
    </source>
</evidence>
<keyword evidence="1" id="KW-0812">Transmembrane</keyword>
<keyword evidence="1" id="KW-0472">Membrane</keyword>
<dbReference type="EMBL" id="UINC01001349">
    <property type="protein sequence ID" value="SUZ78328.1"/>
    <property type="molecule type" value="Genomic_DNA"/>
</dbReference>
<gene>
    <name evidence="2" type="ORF">METZ01_LOCUS31182</name>
</gene>
<sequence length="248" mass="28685">VTVENAGNQKIRYPDLDLDNDSISIREQSLIHENGRLAGVQFELMFWDTGRYQTPEYQVEVLNTSGDIEFSLQVPPLDIQIETILSSEEETALRPLQGPVPVRGILPLKSILSWILLMGLITGMAWTWKQRQPVQYSKVDYTTMETPVERARRRLNELNSSGFSKEFYTGLSHISREYIETKYFVRALEMTTNEIAENRDLFPLDDEQFETWIRILHSSDMVKYARETSNTDQIKSDLTDVRSIISDV</sequence>
<feature type="non-terminal residue" evidence="2">
    <location>
        <position position="1"/>
    </location>
</feature>
<evidence type="ECO:0008006" key="3">
    <source>
        <dbReference type="Google" id="ProtNLM"/>
    </source>
</evidence>
<reference evidence="2" key="1">
    <citation type="submission" date="2018-05" db="EMBL/GenBank/DDBJ databases">
        <authorList>
            <person name="Lanie J.A."/>
            <person name="Ng W.-L."/>
            <person name="Kazmierczak K.M."/>
            <person name="Andrzejewski T.M."/>
            <person name="Davidsen T.M."/>
            <person name="Wayne K.J."/>
            <person name="Tettelin H."/>
            <person name="Glass J.I."/>
            <person name="Rusch D."/>
            <person name="Podicherti R."/>
            <person name="Tsui H.-C.T."/>
            <person name="Winkler M.E."/>
        </authorList>
    </citation>
    <scope>NUCLEOTIDE SEQUENCE</scope>
</reference>
<feature type="transmembrane region" description="Helical" evidence="1">
    <location>
        <begin position="111"/>
        <end position="128"/>
    </location>
</feature>